<organism evidence="2 3">
    <name type="scientific">Datura stramonium</name>
    <name type="common">Jimsonweed</name>
    <name type="synonym">Common thornapple</name>
    <dbReference type="NCBI Taxonomy" id="4076"/>
    <lineage>
        <taxon>Eukaryota</taxon>
        <taxon>Viridiplantae</taxon>
        <taxon>Streptophyta</taxon>
        <taxon>Embryophyta</taxon>
        <taxon>Tracheophyta</taxon>
        <taxon>Spermatophyta</taxon>
        <taxon>Magnoliopsida</taxon>
        <taxon>eudicotyledons</taxon>
        <taxon>Gunneridae</taxon>
        <taxon>Pentapetalae</taxon>
        <taxon>asterids</taxon>
        <taxon>lamiids</taxon>
        <taxon>Solanales</taxon>
        <taxon>Solanaceae</taxon>
        <taxon>Solanoideae</taxon>
        <taxon>Datureae</taxon>
        <taxon>Datura</taxon>
    </lineage>
</organism>
<feature type="compositionally biased region" description="Basic and acidic residues" evidence="1">
    <location>
        <begin position="38"/>
        <end position="48"/>
    </location>
</feature>
<evidence type="ECO:0000256" key="1">
    <source>
        <dbReference type="SAM" id="MobiDB-lite"/>
    </source>
</evidence>
<feature type="compositionally biased region" description="Polar residues" evidence="1">
    <location>
        <begin position="49"/>
        <end position="60"/>
    </location>
</feature>
<proteinExistence type="predicted"/>
<evidence type="ECO:0000313" key="2">
    <source>
        <dbReference type="EMBL" id="MCD7465505.1"/>
    </source>
</evidence>
<dbReference type="Proteomes" id="UP000823775">
    <property type="component" value="Unassembled WGS sequence"/>
</dbReference>
<dbReference type="EMBL" id="JACEIK010001057">
    <property type="protein sequence ID" value="MCD7465505.1"/>
    <property type="molecule type" value="Genomic_DNA"/>
</dbReference>
<protein>
    <submittedName>
        <fullName evidence="2">Uncharacterized protein</fullName>
    </submittedName>
</protein>
<comment type="caution">
    <text evidence="2">The sequence shown here is derived from an EMBL/GenBank/DDBJ whole genome shotgun (WGS) entry which is preliminary data.</text>
</comment>
<evidence type="ECO:0000313" key="3">
    <source>
        <dbReference type="Proteomes" id="UP000823775"/>
    </source>
</evidence>
<accession>A0ABS8T3J7</accession>
<keyword evidence="3" id="KW-1185">Reference proteome</keyword>
<gene>
    <name evidence="2" type="ORF">HAX54_001445</name>
</gene>
<name>A0ABS8T3J7_DATST</name>
<feature type="region of interest" description="Disordered" evidence="1">
    <location>
        <begin position="30"/>
        <end position="77"/>
    </location>
</feature>
<sequence>MGDTQVGREGNHVGQDLIEIMEIERKQASINPATSIMRDSEKRKERSLSHMNSTESTTKTYMEDISKANPIEQIKEPPLIEDLGERSTSKETLIEDIQRHEAEDLHGGNQEEEVDMDNNIHQATRAKNLSSKQATLLKGNNAKLKRGNKDDQLVPNLRILPMRLVASK</sequence>
<reference evidence="2 3" key="1">
    <citation type="journal article" date="2021" name="BMC Genomics">
        <title>Datura genome reveals duplications of psychoactive alkaloid biosynthetic genes and high mutation rate following tissue culture.</title>
        <authorList>
            <person name="Rajewski A."/>
            <person name="Carter-House D."/>
            <person name="Stajich J."/>
            <person name="Litt A."/>
        </authorList>
    </citation>
    <scope>NUCLEOTIDE SEQUENCE [LARGE SCALE GENOMIC DNA]</scope>
    <source>
        <strain evidence="2">AR-01</strain>
    </source>
</reference>